<evidence type="ECO:0008006" key="3">
    <source>
        <dbReference type="Google" id="ProtNLM"/>
    </source>
</evidence>
<gene>
    <name evidence="1" type="ORF">K239x_29200</name>
</gene>
<protein>
    <recommendedName>
        <fullName evidence="3">Secreted protein containing DUF1552</fullName>
    </recommendedName>
</protein>
<dbReference type="PROSITE" id="PS51318">
    <property type="entry name" value="TAT"/>
    <property type="match status" value="1"/>
</dbReference>
<accession>A0A517NUX2</accession>
<keyword evidence="2" id="KW-1185">Reference proteome</keyword>
<dbReference type="Proteomes" id="UP000319817">
    <property type="component" value="Chromosome"/>
</dbReference>
<sequence>MNNTRRHFLRSSTAVIALPLLESIGFRRFASAAAPVTGPPKRMIFLGTGFGVTADAWYPDKDDTGYDYKLPKSLAPLARHKQDISILQHLEHANSRDGHSGSTFWLTGADRFAIPGRNFHNTISVDQVAASQFGNETRYTSLHMDGSDLIGHGSGSISWNQNGKPIPGLKNPVALYHKLFSGDGVPLEQRQAMLAEERSALDTVLSDARSVKQGLTKTDLNKLDEYFESIRDIETRISKEESWLSVPKKEPADLVIAPGESLEGAPAVEAVYDLMVAAMQVDASRVFTYRLPSDSFCSSIGSSFSAHNLSHYAGTERTKDSILRDQAHARLIAGLMDKLKATKEADGSSLLDHVALTFGSNLRSKHSLDNCPTLIAGGGAGFKQGRHLVMKDEKTPLCNLWLSTLRGSGINAHTFGDATGVIDELFEA</sequence>
<dbReference type="OrthoDB" id="9146593at2"/>
<dbReference type="AlphaFoldDB" id="A0A517NUX2"/>
<dbReference type="RefSeq" id="WP_145418639.1">
    <property type="nucleotide sequence ID" value="NZ_CP036526.1"/>
</dbReference>
<name>A0A517NUX2_9BACT</name>
<proteinExistence type="predicted"/>
<organism evidence="1 2">
    <name type="scientific">Stieleria marina</name>
    <dbReference type="NCBI Taxonomy" id="1930275"/>
    <lineage>
        <taxon>Bacteria</taxon>
        <taxon>Pseudomonadati</taxon>
        <taxon>Planctomycetota</taxon>
        <taxon>Planctomycetia</taxon>
        <taxon>Pirellulales</taxon>
        <taxon>Pirellulaceae</taxon>
        <taxon>Stieleria</taxon>
    </lineage>
</organism>
<dbReference type="EMBL" id="CP036526">
    <property type="protein sequence ID" value="QDT10927.1"/>
    <property type="molecule type" value="Genomic_DNA"/>
</dbReference>
<dbReference type="Pfam" id="PF07586">
    <property type="entry name" value="HXXSHH"/>
    <property type="match status" value="1"/>
</dbReference>
<evidence type="ECO:0000313" key="2">
    <source>
        <dbReference type="Proteomes" id="UP000319817"/>
    </source>
</evidence>
<dbReference type="InterPro" id="IPR011447">
    <property type="entry name" value="DUF1552"/>
</dbReference>
<evidence type="ECO:0000313" key="1">
    <source>
        <dbReference type="EMBL" id="QDT10927.1"/>
    </source>
</evidence>
<reference evidence="1 2" key="1">
    <citation type="submission" date="2019-02" db="EMBL/GenBank/DDBJ databases">
        <title>Deep-cultivation of Planctomycetes and their phenomic and genomic characterization uncovers novel biology.</title>
        <authorList>
            <person name="Wiegand S."/>
            <person name="Jogler M."/>
            <person name="Boedeker C."/>
            <person name="Pinto D."/>
            <person name="Vollmers J."/>
            <person name="Rivas-Marin E."/>
            <person name="Kohn T."/>
            <person name="Peeters S.H."/>
            <person name="Heuer A."/>
            <person name="Rast P."/>
            <person name="Oberbeckmann S."/>
            <person name="Bunk B."/>
            <person name="Jeske O."/>
            <person name="Meyerdierks A."/>
            <person name="Storesund J.E."/>
            <person name="Kallscheuer N."/>
            <person name="Luecker S."/>
            <person name="Lage O.M."/>
            <person name="Pohl T."/>
            <person name="Merkel B.J."/>
            <person name="Hornburger P."/>
            <person name="Mueller R.-W."/>
            <person name="Bruemmer F."/>
            <person name="Labrenz M."/>
            <person name="Spormann A.M."/>
            <person name="Op den Camp H."/>
            <person name="Overmann J."/>
            <person name="Amann R."/>
            <person name="Jetten M.S.M."/>
            <person name="Mascher T."/>
            <person name="Medema M.H."/>
            <person name="Devos D.P."/>
            <person name="Kaster A.-K."/>
            <person name="Ovreas L."/>
            <person name="Rohde M."/>
            <person name="Galperin M.Y."/>
            <person name="Jogler C."/>
        </authorList>
    </citation>
    <scope>NUCLEOTIDE SEQUENCE [LARGE SCALE GENOMIC DNA]</scope>
    <source>
        <strain evidence="1 2">K23_9</strain>
    </source>
</reference>
<dbReference type="InterPro" id="IPR006311">
    <property type="entry name" value="TAT_signal"/>
</dbReference>